<feature type="transmembrane region" description="Helical" evidence="6">
    <location>
        <begin position="176"/>
        <end position="196"/>
    </location>
</feature>
<name>A0A6J7UKM5_9ZZZZ</name>
<comment type="similarity">
    <text evidence="2">Belongs to the oxidase-dependent Fe transporter (OFeT) (TC 9.A.10.1) family.</text>
</comment>
<evidence type="ECO:0000256" key="2">
    <source>
        <dbReference type="ARBA" id="ARBA00008333"/>
    </source>
</evidence>
<keyword evidence="5 6" id="KW-0472">Membrane</keyword>
<evidence type="ECO:0000313" key="8">
    <source>
        <dbReference type="EMBL" id="CAB5066513.1"/>
    </source>
</evidence>
<accession>A0A6J7UKM5</accession>
<dbReference type="InterPro" id="IPR004923">
    <property type="entry name" value="FTR1/Fip1/EfeU"/>
</dbReference>
<evidence type="ECO:0000256" key="6">
    <source>
        <dbReference type="SAM" id="Phobius"/>
    </source>
</evidence>
<feature type="transmembrane region" description="Helical" evidence="6">
    <location>
        <begin position="111"/>
        <end position="134"/>
    </location>
</feature>
<dbReference type="PANTHER" id="PTHR31632">
    <property type="entry name" value="IRON TRANSPORTER FTH1"/>
    <property type="match status" value="1"/>
</dbReference>
<dbReference type="GO" id="GO:0015093">
    <property type="term" value="F:ferrous iron transmembrane transporter activity"/>
    <property type="evidence" value="ECO:0007669"/>
    <property type="project" value="TreeGrafter"/>
</dbReference>
<feature type="transmembrane region" description="Helical" evidence="6">
    <location>
        <begin position="6"/>
        <end position="27"/>
    </location>
</feature>
<keyword evidence="3 6" id="KW-0812">Transmembrane</keyword>
<organism evidence="8">
    <name type="scientific">freshwater metagenome</name>
    <dbReference type="NCBI Taxonomy" id="449393"/>
    <lineage>
        <taxon>unclassified sequences</taxon>
        <taxon>metagenomes</taxon>
        <taxon>ecological metagenomes</taxon>
    </lineage>
</organism>
<dbReference type="GO" id="GO:0033573">
    <property type="term" value="C:high-affinity iron permease complex"/>
    <property type="evidence" value="ECO:0007669"/>
    <property type="project" value="InterPro"/>
</dbReference>
<sequence>MGASFLITLREGLEISLVLAILISYLVKSNRGSEQKAVWLGSGVAALLCVALGLAFHLIAGGLNGHVEQAVEGVLATLAASVLTWMVFWMRKNARTLGGELRAKVDAATTTRALVVIAFIAVLREGLETVLFLLSAETTSSSGGEVVLGGIIGLAIAAVLGYLVYAGGNKLNLKTFFNITGILLILFAAGLAGKAVHEFRELIEWESGWLISSPWTIASGPFSSGWVHDFLKALFGWAPAPERLRVIAYFGYLIPVLWLYLRKGTPGGNNERATTTEATHSTSNA</sequence>
<feature type="transmembrane region" description="Helical" evidence="6">
    <location>
        <begin position="71"/>
        <end position="90"/>
    </location>
</feature>
<dbReference type="EMBL" id="CAFBPN010000015">
    <property type="protein sequence ID" value="CAB5014389.1"/>
    <property type="molecule type" value="Genomic_DNA"/>
</dbReference>
<evidence type="ECO:0000313" key="7">
    <source>
        <dbReference type="EMBL" id="CAB5014389.1"/>
    </source>
</evidence>
<dbReference type="PANTHER" id="PTHR31632:SF2">
    <property type="entry name" value="PLASMA MEMBRANE IRON PERMEASE"/>
    <property type="match status" value="1"/>
</dbReference>
<evidence type="ECO:0000256" key="4">
    <source>
        <dbReference type="ARBA" id="ARBA00022989"/>
    </source>
</evidence>
<evidence type="ECO:0000256" key="5">
    <source>
        <dbReference type="ARBA" id="ARBA00023136"/>
    </source>
</evidence>
<protein>
    <submittedName>
        <fullName evidence="8">Unannotated protein</fullName>
    </submittedName>
</protein>
<comment type="subcellular location">
    <subcellularLocation>
        <location evidence="1">Membrane</location>
        <topology evidence="1">Multi-pass membrane protein</topology>
    </subcellularLocation>
</comment>
<keyword evidence="4 6" id="KW-1133">Transmembrane helix</keyword>
<feature type="transmembrane region" description="Helical" evidence="6">
    <location>
        <begin position="146"/>
        <end position="164"/>
    </location>
</feature>
<evidence type="ECO:0000256" key="1">
    <source>
        <dbReference type="ARBA" id="ARBA00004141"/>
    </source>
</evidence>
<reference evidence="8" key="1">
    <citation type="submission" date="2020-05" db="EMBL/GenBank/DDBJ databases">
        <authorList>
            <person name="Chiriac C."/>
            <person name="Salcher M."/>
            <person name="Ghai R."/>
            <person name="Kavagutti S V."/>
        </authorList>
    </citation>
    <scope>NUCLEOTIDE SEQUENCE</scope>
</reference>
<dbReference type="EMBL" id="CAFBQU010000033">
    <property type="protein sequence ID" value="CAB5066513.1"/>
    <property type="molecule type" value="Genomic_DNA"/>
</dbReference>
<dbReference type="Pfam" id="PF03239">
    <property type="entry name" value="FTR1"/>
    <property type="match status" value="1"/>
</dbReference>
<evidence type="ECO:0000256" key="3">
    <source>
        <dbReference type="ARBA" id="ARBA00022692"/>
    </source>
</evidence>
<proteinExistence type="inferred from homology"/>
<dbReference type="AlphaFoldDB" id="A0A6J7UKM5"/>
<feature type="transmembrane region" description="Helical" evidence="6">
    <location>
        <begin position="244"/>
        <end position="261"/>
    </location>
</feature>
<feature type="transmembrane region" description="Helical" evidence="6">
    <location>
        <begin position="39"/>
        <end position="59"/>
    </location>
</feature>
<gene>
    <name evidence="7" type="ORF">UFOPK4098_00481</name>
    <name evidence="8" type="ORF">UFOPK4347_01208</name>
</gene>